<dbReference type="GeneID" id="36834352"/>
<reference evidence="2" key="2">
    <citation type="submission" date="2020-03" db="EMBL/GenBank/DDBJ databases">
        <title>Complete Genome Sequences of Extremely Thermoacidophilic, Metal-Mobilizing Type-Strain Members of the Archaeal Family Sulfolobaceae: Acidianus brierleyi DSM-1651T, Acidianus sulfidivorans DSM-18786T, Metallosphaera hakonensis DSM-7519T, and Metallosphaera prunae DSM-10039T.</title>
        <authorList>
            <person name="Counts J.A."/>
            <person name="Kelly R.M."/>
        </authorList>
    </citation>
    <scope>NUCLEOTIDE SEQUENCE [LARGE SCALE GENOMIC DNA]</scope>
    <source>
        <strain evidence="2">HO1-1</strain>
    </source>
</reference>
<accession>A0A2U9IS80</accession>
<proteinExistence type="predicted"/>
<dbReference type="AlphaFoldDB" id="A0A2U9IS80"/>
<keyword evidence="2" id="KW-1185">Reference proteome</keyword>
<organism evidence="1 2">
    <name type="scientific">Metallosphaera hakonensis JCM 8857 = DSM 7519</name>
    <dbReference type="NCBI Taxonomy" id="1293036"/>
    <lineage>
        <taxon>Archaea</taxon>
        <taxon>Thermoproteota</taxon>
        <taxon>Thermoprotei</taxon>
        <taxon>Sulfolobales</taxon>
        <taxon>Sulfolobaceae</taxon>
        <taxon>Metallosphaera</taxon>
    </lineage>
</organism>
<evidence type="ECO:0000313" key="1">
    <source>
        <dbReference type="EMBL" id="AWR98892.1"/>
    </source>
</evidence>
<evidence type="ECO:0000313" key="2">
    <source>
        <dbReference type="Proteomes" id="UP000247586"/>
    </source>
</evidence>
<dbReference type="RefSeq" id="WP_054836722.1">
    <property type="nucleotide sequence ID" value="NZ_BBBA01000009.1"/>
</dbReference>
<dbReference type="OrthoDB" id="34255at2157"/>
<dbReference type="KEGG" id="mhk:DFR87_03380"/>
<reference evidence="1 2" key="1">
    <citation type="submission" date="2018-05" db="EMBL/GenBank/DDBJ databases">
        <title>Complete Genome Sequences of Extremely Thermoacidophilic, Metal-Mobilizing Type-Strain Members of the Archaeal Family Sulfolobaceae: Acidianus brierleyi DSM-1651T, Acidianus sulfidivorans DSM-18786T, Metallosphaera hakonensis DSM-7519T, and Metallosphaera prunae DSM-10039T.</title>
        <authorList>
            <person name="Counts J.A."/>
            <person name="Kelly R.M."/>
        </authorList>
    </citation>
    <scope>NUCLEOTIDE SEQUENCE [LARGE SCALE GENOMIC DNA]</scope>
    <source>
        <strain evidence="1 2">HO1-1</strain>
    </source>
</reference>
<sequence>MKIVVPVDPDIVNSKLVALNIDNQPVMDFKGEVYGSSEKKLVLEVGGLYGRGMHVMELLTEKGVYKRYAFSL</sequence>
<dbReference type="EMBL" id="CP029287">
    <property type="protein sequence ID" value="AWR98892.1"/>
    <property type="molecule type" value="Genomic_DNA"/>
</dbReference>
<name>A0A2U9IS80_9CREN</name>
<dbReference type="Proteomes" id="UP000247586">
    <property type="component" value="Chromosome"/>
</dbReference>
<dbReference type="STRING" id="1293036.GCA_001315825_01682"/>
<protein>
    <submittedName>
        <fullName evidence="1">Uncharacterized protein</fullName>
    </submittedName>
</protein>
<gene>
    <name evidence="1" type="ORF">DFR87_03380</name>
</gene>
<reference evidence="2" key="3">
    <citation type="submission" date="2020-03" db="EMBL/GenBank/DDBJ databases">
        <title>Sequencing and Assembly of Multiple Reported Metal-Biooxidizing Members of the Extremely Thermoacidophilic Archaeal Family Sulfolobaceae.</title>
        <authorList>
            <person name="Counts J.A."/>
            <person name="Kelly R.M."/>
        </authorList>
    </citation>
    <scope>NUCLEOTIDE SEQUENCE [LARGE SCALE GENOMIC DNA]</scope>
    <source>
        <strain evidence="2">HO1-1</strain>
    </source>
</reference>